<dbReference type="EMBL" id="NHYD01003368">
    <property type="protein sequence ID" value="PPQ79707.1"/>
    <property type="molecule type" value="Genomic_DNA"/>
</dbReference>
<protein>
    <submittedName>
        <fullName evidence="2">Uncharacterized protein</fullName>
    </submittedName>
</protein>
<dbReference type="AlphaFoldDB" id="A0A409WMG1"/>
<proteinExistence type="predicted"/>
<reference evidence="2 3" key="1">
    <citation type="journal article" date="2018" name="Evol. Lett.">
        <title>Horizontal gene cluster transfer increased hallucinogenic mushroom diversity.</title>
        <authorList>
            <person name="Reynolds H.T."/>
            <person name="Vijayakumar V."/>
            <person name="Gluck-Thaler E."/>
            <person name="Korotkin H.B."/>
            <person name="Matheny P.B."/>
            <person name="Slot J.C."/>
        </authorList>
    </citation>
    <scope>NUCLEOTIDE SEQUENCE [LARGE SCALE GENOMIC DNA]</scope>
    <source>
        <strain evidence="2 3">2631</strain>
    </source>
</reference>
<sequence length="97" mass="11036">MTPRLVLLFASRVTESGPSPTDRWTHDLVYRTHSESEPSPRPRPRPPSTRQNYASSSTRISARGACSPYARLEQPKLRSSSGFLPFYYIYFPSPEFG</sequence>
<comment type="caution">
    <text evidence="2">The sequence shown here is derived from an EMBL/GenBank/DDBJ whole genome shotgun (WGS) entry which is preliminary data.</text>
</comment>
<evidence type="ECO:0000313" key="2">
    <source>
        <dbReference type="EMBL" id="PPQ79707.1"/>
    </source>
</evidence>
<evidence type="ECO:0000313" key="3">
    <source>
        <dbReference type="Proteomes" id="UP000283269"/>
    </source>
</evidence>
<feature type="compositionally biased region" description="Polar residues" evidence="1">
    <location>
        <begin position="49"/>
        <end position="60"/>
    </location>
</feature>
<feature type="region of interest" description="Disordered" evidence="1">
    <location>
        <begin position="14"/>
        <end position="66"/>
    </location>
</feature>
<dbReference type="Proteomes" id="UP000283269">
    <property type="component" value="Unassembled WGS sequence"/>
</dbReference>
<evidence type="ECO:0000256" key="1">
    <source>
        <dbReference type="SAM" id="MobiDB-lite"/>
    </source>
</evidence>
<feature type="compositionally biased region" description="Basic and acidic residues" evidence="1">
    <location>
        <begin position="23"/>
        <end position="40"/>
    </location>
</feature>
<gene>
    <name evidence="2" type="ORF">CVT25_003281</name>
</gene>
<accession>A0A409WMG1</accession>
<name>A0A409WMG1_PSICY</name>
<organism evidence="2 3">
    <name type="scientific">Psilocybe cyanescens</name>
    <dbReference type="NCBI Taxonomy" id="93625"/>
    <lineage>
        <taxon>Eukaryota</taxon>
        <taxon>Fungi</taxon>
        <taxon>Dikarya</taxon>
        <taxon>Basidiomycota</taxon>
        <taxon>Agaricomycotina</taxon>
        <taxon>Agaricomycetes</taxon>
        <taxon>Agaricomycetidae</taxon>
        <taxon>Agaricales</taxon>
        <taxon>Agaricineae</taxon>
        <taxon>Strophariaceae</taxon>
        <taxon>Psilocybe</taxon>
    </lineage>
</organism>
<dbReference type="InParanoid" id="A0A409WMG1"/>
<keyword evidence="3" id="KW-1185">Reference proteome</keyword>